<dbReference type="Gene3D" id="3.40.50.10890">
    <property type="match status" value="1"/>
</dbReference>
<protein>
    <submittedName>
        <fullName evidence="5">Metallo-beta-lactamase</fullName>
    </submittedName>
</protein>
<dbReference type="InterPro" id="IPR036866">
    <property type="entry name" value="RibonucZ/Hydroxyglut_hydro"/>
</dbReference>
<dbReference type="SUPFAM" id="SSF56281">
    <property type="entry name" value="Metallo-hydrolase/oxidoreductase"/>
    <property type="match status" value="1"/>
</dbReference>
<name>A0A0M9GMK9_9HYPH</name>
<dbReference type="Pfam" id="PF07521">
    <property type="entry name" value="RMMBL"/>
    <property type="match status" value="1"/>
</dbReference>
<feature type="region of interest" description="Disordered" evidence="2">
    <location>
        <begin position="472"/>
        <end position="492"/>
    </location>
</feature>
<dbReference type="Gene3D" id="3.60.15.10">
    <property type="entry name" value="Ribonuclease Z/Hydroxyacylglutathione hydrolase-like"/>
    <property type="match status" value="1"/>
</dbReference>
<dbReference type="AlphaFoldDB" id="A0A0M9GMK9"/>
<dbReference type="EMBL" id="JXMU01000011">
    <property type="protein sequence ID" value="KPB01293.1"/>
    <property type="molecule type" value="Genomic_DNA"/>
</dbReference>
<accession>A0A0M9GMK9</accession>
<comment type="caution">
    <text evidence="5">The sequence shown here is derived from an EMBL/GenBank/DDBJ whole genome shotgun (WGS) entry which is preliminary data.</text>
</comment>
<dbReference type="PANTHER" id="PTHR11203:SF37">
    <property type="entry name" value="INTEGRATOR COMPLEX SUBUNIT 11"/>
    <property type="match status" value="1"/>
</dbReference>
<keyword evidence="1" id="KW-0378">Hydrolase</keyword>
<dbReference type="SMART" id="SM00849">
    <property type="entry name" value="Lactamase_B"/>
    <property type="match status" value="1"/>
</dbReference>
<feature type="domain" description="Beta-Casp" evidence="4">
    <location>
        <begin position="264"/>
        <end position="385"/>
    </location>
</feature>
<sequence>MYKDTLIMTTLSFFGAAGTVTGSCSMIETQSTKFLVDCGMFQGNKTIRALNDQDFPFNAAQADFLILTHAHIDHSGLLPKLIKHGFKGKIYATTPTVDLLSFMLLDSARIQEGNNERENRKRARKGLDPVEPLYTQDHAKGVFPLLEAVDYGNWFSPQKDIQFRFWNAGHILGSASAEVKFPDANGNTMRLLFSGDIGPEEKVFHPEPGGETGFDYIICESTYGDRERDDYTLEKRREMLKAELVRGLNKGGNIVIPAFAVERSQELLHDIGALLAKGELPQTTVFLDSPLAKKVTEVFIKHADTLDDVEIANSELFRDEDFRLVQSVDESKAINKIKGGAIIISASGMADAGRIQHHIKNNIWKRNATIIFVGYQAPGSLGHVITSGAKKVRIHGKEFTVKADIRSLGNYSAHADQGELLEWIMERSPIAGGLFLNHSDDDARAVLKGLLIEKGLDPELIHMPQFDESFELTAGDPASKGRAKSLGAKPPRIDTTEMKTDWHNDYAAFVVELTERLDKSTNDQQRRALLAKLKSQL</sequence>
<evidence type="ECO:0000259" key="3">
    <source>
        <dbReference type="SMART" id="SM00849"/>
    </source>
</evidence>
<gene>
    <name evidence="5" type="ORF">SU32_08525</name>
</gene>
<evidence type="ECO:0000256" key="1">
    <source>
        <dbReference type="ARBA" id="ARBA00022801"/>
    </source>
</evidence>
<dbReference type="GO" id="GO:0004521">
    <property type="term" value="F:RNA endonuclease activity"/>
    <property type="evidence" value="ECO:0007669"/>
    <property type="project" value="TreeGrafter"/>
</dbReference>
<dbReference type="STRING" id="1514904.SU32_08525"/>
<dbReference type="Pfam" id="PF00753">
    <property type="entry name" value="Lactamase_B"/>
    <property type="match status" value="1"/>
</dbReference>
<reference evidence="5 6" key="1">
    <citation type="submission" date="2015-01" db="EMBL/GenBank/DDBJ databases">
        <title>Ahrensia donghaiensis sp. nov., a novel dimethylsulphoniopropionate-cleavage bacterium isolated from seawater and emended descriptions of the genus Ahrensia and Ahrensia kielensis.</title>
        <authorList>
            <person name="Liu J."/>
        </authorList>
    </citation>
    <scope>NUCLEOTIDE SEQUENCE [LARGE SCALE GENOMIC DNA]</scope>
    <source>
        <strain evidence="5 6">LZD062</strain>
    </source>
</reference>
<dbReference type="Proteomes" id="UP000038011">
    <property type="component" value="Unassembled WGS sequence"/>
</dbReference>
<evidence type="ECO:0000256" key="2">
    <source>
        <dbReference type="SAM" id="MobiDB-lite"/>
    </source>
</evidence>
<dbReference type="InterPro" id="IPR001279">
    <property type="entry name" value="Metallo-B-lactamas"/>
</dbReference>
<dbReference type="CDD" id="cd16295">
    <property type="entry name" value="TTHA0252-CPSF-like_MBL-fold"/>
    <property type="match status" value="1"/>
</dbReference>
<evidence type="ECO:0000313" key="5">
    <source>
        <dbReference type="EMBL" id="KPB01293.1"/>
    </source>
</evidence>
<dbReference type="InterPro" id="IPR022712">
    <property type="entry name" value="Beta_Casp"/>
</dbReference>
<proteinExistence type="predicted"/>
<evidence type="ECO:0000259" key="4">
    <source>
        <dbReference type="SMART" id="SM01027"/>
    </source>
</evidence>
<evidence type="ECO:0000313" key="6">
    <source>
        <dbReference type="Proteomes" id="UP000038011"/>
    </source>
</evidence>
<dbReference type="SMART" id="SM01027">
    <property type="entry name" value="Beta-Casp"/>
    <property type="match status" value="1"/>
</dbReference>
<dbReference type="Pfam" id="PF10996">
    <property type="entry name" value="Beta-Casp"/>
    <property type="match status" value="1"/>
</dbReference>
<dbReference type="InterPro" id="IPR050698">
    <property type="entry name" value="MBL"/>
</dbReference>
<keyword evidence="6" id="KW-1185">Reference proteome</keyword>
<dbReference type="GO" id="GO:0016787">
    <property type="term" value="F:hydrolase activity"/>
    <property type="evidence" value="ECO:0007669"/>
    <property type="project" value="UniProtKB-KW"/>
</dbReference>
<dbReference type="PATRIC" id="fig|1514904.3.peg.522"/>
<dbReference type="InterPro" id="IPR011108">
    <property type="entry name" value="RMMBL"/>
</dbReference>
<dbReference type="PROSITE" id="PS51257">
    <property type="entry name" value="PROKAR_LIPOPROTEIN"/>
    <property type="match status" value="1"/>
</dbReference>
<feature type="domain" description="Metallo-beta-lactamase" evidence="3">
    <location>
        <begin position="21"/>
        <end position="248"/>
    </location>
</feature>
<organism evidence="5 6">
    <name type="scientific">Ahrensia marina</name>
    <dbReference type="NCBI Taxonomy" id="1514904"/>
    <lineage>
        <taxon>Bacteria</taxon>
        <taxon>Pseudomonadati</taxon>
        <taxon>Pseudomonadota</taxon>
        <taxon>Alphaproteobacteria</taxon>
        <taxon>Hyphomicrobiales</taxon>
        <taxon>Ahrensiaceae</taxon>
        <taxon>Ahrensia</taxon>
    </lineage>
</organism>
<dbReference type="OrthoDB" id="9803916at2"/>
<dbReference type="PANTHER" id="PTHR11203">
    <property type="entry name" value="CLEAVAGE AND POLYADENYLATION SPECIFICITY FACTOR FAMILY MEMBER"/>
    <property type="match status" value="1"/>
</dbReference>